<reference evidence="1" key="1">
    <citation type="submission" date="2023-08" db="EMBL/GenBank/DDBJ databases">
        <title>Reference Genome Resource for the Citrus Pathogen Phytophthora citrophthora.</title>
        <authorList>
            <person name="Moller H."/>
            <person name="Coetzee B."/>
            <person name="Rose L.J."/>
            <person name="Van Niekerk J.M."/>
        </authorList>
    </citation>
    <scope>NUCLEOTIDE SEQUENCE</scope>
    <source>
        <strain evidence="1">STE-U-9442</strain>
    </source>
</reference>
<evidence type="ECO:0000313" key="1">
    <source>
        <dbReference type="EMBL" id="KAK1947221.1"/>
    </source>
</evidence>
<comment type="caution">
    <text evidence="1">The sequence shown here is derived from an EMBL/GenBank/DDBJ whole genome shotgun (WGS) entry which is preliminary data.</text>
</comment>
<accession>A0AAD9H0D0</accession>
<keyword evidence="2" id="KW-1185">Reference proteome</keyword>
<organism evidence="1 2">
    <name type="scientific">Phytophthora citrophthora</name>
    <dbReference type="NCBI Taxonomy" id="4793"/>
    <lineage>
        <taxon>Eukaryota</taxon>
        <taxon>Sar</taxon>
        <taxon>Stramenopiles</taxon>
        <taxon>Oomycota</taxon>
        <taxon>Peronosporomycetes</taxon>
        <taxon>Peronosporales</taxon>
        <taxon>Peronosporaceae</taxon>
        <taxon>Phytophthora</taxon>
    </lineage>
</organism>
<evidence type="ECO:0000313" key="2">
    <source>
        <dbReference type="Proteomes" id="UP001259832"/>
    </source>
</evidence>
<dbReference type="EMBL" id="JASMQC010000002">
    <property type="protein sequence ID" value="KAK1947221.1"/>
    <property type="molecule type" value="Genomic_DNA"/>
</dbReference>
<name>A0AAD9H0D0_9STRA</name>
<dbReference type="Proteomes" id="UP001259832">
    <property type="component" value="Unassembled WGS sequence"/>
</dbReference>
<sequence>METAQVVTAEGDGAANRIEQSTKEMLKEMNRIRVRRFRFKKHAKLASAVVTDAGGKVEQVLVKVTKLYLKLQRTSK</sequence>
<dbReference type="AlphaFoldDB" id="A0AAD9H0D0"/>
<protein>
    <submittedName>
        <fullName evidence="1">Uncharacterized protein</fullName>
    </submittedName>
</protein>
<gene>
    <name evidence="1" type="ORF">P3T76_001231</name>
</gene>
<proteinExistence type="predicted"/>